<dbReference type="GO" id="GO:0015035">
    <property type="term" value="F:protein-disulfide reductase activity"/>
    <property type="evidence" value="ECO:0007669"/>
    <property type="project" value="InterPro"/>
</dbReference>
<dbReference type="Proteomes" id="UP000276349">
    <property type="component" value="Unassembled WGS sequence"/>
</dbReference>
<dbReference type="RefSeq" id="WP_126295238.1">
    <property type="nucleotide sequence ID" value="NZ_CP185866.1"/>
</dbReference>
<dbReference type="OrthoDB" id="9785438at2"/>
<evidence type="ECO:0000313" key="1">
    <source>
        <dbReference type="EMBL" id="RTQ90838.1"/>
    </source>
</evidence>
<sequence>MNDCLVDSYSNSIIFFDGDCNFCNKSVQFIIKRDYKGHFRFASLQSTIAENLLAHYQHTSRLDSIVLMENGQLFTESTAVLHICRKLDGLWKVLYIFILFPKPIRNAFYRWFAKNRYRFFGKQSSCIIPTPEIRKRFLNIDQQNGDKENE</sequence>
<dbReference type="PANTHER" id="PTHR33639">
    <property type="entry name" value="THIOL-DISULFIDE OXIDOREDUCTASE DCC"/>
    <property type="match status" value="1"/>
</dbReference>
<dbReference type="Pfam" id="PF04134">
    <property type="entry name" value="DCC1-like"/>
    <property type="match status" value="1"/>
</dbReference>
<dbReference type="EMBL" id="RXNR01000045">
    <property type="protein sequence ID" value="RTQ90838.1"/>
    <property type="molecule type" value="Genomic_DNA"/>
</dbReference>
<proteinExistence type="predicted"/>
<gene>
    <name evidence="1" type="ORF">EKG35_14300</name>
</gene>
<comment type="caution">
    <text evidence="1">The sequence shown here is derived from an EMBL/GenBank/DDBJ whole genome shotgun (WGS) entry which is preliminary data.</text>
</comment>
<keyword evidence="2" id="KW-1185">Reference proteome</keyword>
<dbReference type="InterPro" id="IPR007263">
    <property type="entry name" value="DCC1-like"/>
</dbReference>
<evidence type="ECO:0000313" key="2">
    <source>
        <dbReference type="Proteomes" id="UP000276349"/>
    </source>
</evidence>
<organism evidence="1 2">
    <name type="scientific">Lysinibacillus telephonicus</name>
    <dbReference type="NCBI Taxonomy" id="1714840"/>
    <lineage>
        <taxon>Bacteria</taxon>
        <taxon>Bacillati</taxon>
        <taxon>Bacillota</taxon>
        <taxon>Bacilli</taxon>
        <taxon>Bacillales</taxon>
        <taxon>Bacillaceae</taxon>
        <taxon>Lysinibacillus</taxon>
    </lineage>
</organism>
<dbReference type="AlphaFoldDB" id="A0A431ULV9"/>
<dbReference type="InterPro" id="IPR052927">
    <property type="entry name" value="DCC_oxidoreductase"/>
</dbReference>
<protein>
    <submittedName>
        <fullName evidence="1">Thiol-disulfide oxidoreductase DCC family protein</fullName>
    </submittedName>
</protein>
<dbReference type="PANTHER" id="PTHR33639:SF2">
    <property type="entry name" value="DUF393 DOMAIN-CONTAINING PROTEIN"/>
    <property type="match status" value="1"/>
</dbReference>
<accession>A0A431ULV9</accession>
<name>A0A431ULV9_9BACI</name>
<reference evidence="1 2" key="1">
    <citation type="submission" date="2018-12" db="EMBL/GenBank/DDBJ databases">
        <authorList>
            <person name="Yu L."/>
        </authorList>
    </citation>
    <scope>NUCLEOTIDE SEQUENCE [LARGE SCALE GENOMIC DNA]</scope>
    <source>
        <strain evidence="1 2">S5H2222</strain>
    </source>
</reference>